<dbReference type="Pfam" id="PF23247">
    <property type="entry name" value="LRR_RPS2"/>
    <property type="match status" value="3"/>
</dbReference>
<feature type="domain" description="Disease resistance protein At4g27190-like leucine-rich repeats" evidence="3">
    <location>
        <begin position="510"/>
        <end position="560"/>
    </location>
</feature>
<evidence type="ECO:0000313" key="6">
    <source>
        <dbReference type="Proteomes" id="UP000236630"/>
    </source>
</evidence>
<evidence type="ECO:0000313" key="5">
    <source>
        <dbReference type="EMBL" id="GAY69454.1"/>
    </source>
</evidence>
<feature type="domain" description="Disease resistance protein At4g27190-like leucine-rich repeats" evidence="3">
    <location>
        <begin position="342"/>
        <end position="476"/>
    </location>
</feature>
<dbReference type="InterPro" id="IPR055414">
    <property type="entry name" value="LRR_R13L4/SHOC2-like"/>
</dbReference>
<dbReference type="PANTHER" id="PTHR33463">
    <property type="entry name" value="NB-ARC DOMAIN-CONTAINING PROTEIN-RELATED"/>
    <property type="match status" value="1"/>
</dbReference>
<keyword evidence="6" id="KW-1185">Reference proteome</keyword>
<evidence type="ECO:0000259" key="3">
    <source>
        <dbReference type="Pfam" id="PF23247"/>
    </source>
</evidence>
<evidence type="ECO:0008006" key="7">
    <source>
        <dbReference type="Google" id="ProtNLM"/>
    </source>
</evidence>
<reference evidence="5 6" key="1">
    <citation type="journal article" date="2017" name="Front. Genet.">
        <title>Draft sequencing of the heterozygous diploid genome of Satsuma (Citrus unshiu Marc.) using a hybrid assembly approach.</title>
        <authorList>
            <person name="Shimizu T."/>
            <person name="Tanizawa Y."/>
            <person name="Mochizuki T."/>
            <person name="Nagasaki H."/>
            <person name="Yoshioka T."/>
            <person name="Toyoda A."/>
            <person name="Fujiyama A."/>
            <person name="Kaminuma E."/>
            <person name="Nakamura Y."/>
        </authorList>
    </citation>
    <scope>NUCLEOTIDE SEQUENCE [LARGE SCALE GENOMIC DNA]</scope>
    <source>
        <strain evidence="6">cv. Miyagawa wase</strain>
    </source>
</reference>
<protein>
    <recommendedName>
        <fullName evidence="7">NB-ARC domain-containing protein</fullName>
    </recommendedName>
</protein>
<dbReference type="SUPFAM" id="SSF52047">
    <property type="entry name" value="RNI-like"/>
    <property type="match status" value="1"/>
</dbReference>
<feature type="domain" description="Disease resistance R13L4/SHOC-2-like LRR" evidence="4">
    <location>
        <begin position="70"/>
        <end position="212"/>
    </location>
</feature>
<dbReference type="Gene3D" id="3.80.10.10">
    <property type="entry name" value="Ribonuclease Inhibitor"/>
    <property type="match status" value="2"/>
</dbReference>
<gene>
    <name evidence="5" type="ORF">CUMW_272150</name>
</gene>
<dbReference type="AlphaFoldDB" id="A0A2H5QXV2"/>
<sequence length="719" mass="82084">MFNIPNVADLEKKMEETIRKDPIAISLPYRDIQELPERLGCPRLELLLLHTKGLCSMQVKDHFFKGTEGLKVLNFTGIHFSSLPSSLGCLINLQTLCLDYCRLKDIAIVGQLKKLEILSLVYSDIKQLPLGIGRLTRLQLLDLSNCRSLELIPPNVISKLSRLEELFMHNSFSQWDKVEGGSNASLVELKGLSNLTTLEIDVSDSEILPPDFVSVELERYKIFIGQTSVRRHVTSKTSTLMVLKGPEKVSLLLGNDRTKMLLKRTEDLRLQSQKGVQNVVHELDDGEGFPRLQHLLVSDCSEILHIVGSVGRNEDELRHWEGNLNSTIQKCYEEMIGFCDIEYLQLSDFPCLKEIWHGQALPVSFFNNLEELEVDDCTNMSSAIPANLLRCLNNLRCLEVRNCDSIEEVLHLEELNADKEHISPLFPKLSELRLIDLPKLKRFCNFTENIIEMLMLWSLTIENCPNMETFVSNSVVHVTTDNKKPQKLTLEENFLLADQVQPLFDEKVAFPLLMELKLSRLHKVQHLWKENDESNKAFANLGSLEISECSKLQKLVPPSWHLENLWGLEVSKCHRLINLSTLSTSKNLVNLGRMKIADCKRIEEIIQLQVGEEVKGCIVFERMNYLTLDCLPSLTSFCLGNYALEFPSLEQVVVRQCPKMKIFSQGVLDTPMLNKVNVTEEEKDDDDEGCWEGNLNDTIKQLFNEINSKEKIEPILQVQ</sequence>
<dbReference type="InterPro" id="IPR050905">
    <property type="entry name" value="Plant_NBS-LRR"/>
</dbReference>
<feature type="domain" description="Disease resistance protein At4g27190-like leucine-rich repeats" evidence="3">
    <location>
        <begin position="562"/>
        <end position="663"/>
    </location>
</feature>
<keyword evidence="2" id="KW-0611">Plant defense</keyword>
<dbReference type="Proteomes" id="UP000236630">
    <property type="component" value="Unassembled WGS sequence"/>
</dbReference>
<proteinExistence type="predicted"/>
<evidence type="ECO:0000259" key="4">
    <source>
        <dbReference type="Pfam" id="PF23598"/>
    </source>
</evidence>
<keyword evidence="1" id="KW-0677">Repeat</keyword>
<evidence type="ECO:0000256" key="1">
    <source>
        <dbReference type="ARBA" id="ARBA00022737"/>
    </source>
</evidence>
<dbReference type="SUPFAM" id="SSF52058">
    <property type="entry name" value="L domain-like"/>
    <property type="match status" value="1"/>
</dbReference>
<dbReference type="EMBL" id="BDQV01001245">
    <property type="protein sequence ID" value="GAY69454.1"/>
    <property type="molecule type" value="Genomic_DNA"/>
</dbReference>
<dbReference type="PANTHER" id="PTHR33463:SF203">
    <property type="entry name" value="AAA+ ATPASE DOMAIN-CONTAINING PROTEIN"/>
    <property type="match status" value="1"/>
</dbReference>
<organism evidence="5 6">
    <name type="scientific">Citrus unshiu</name>
    <name type="common">Satsuma mandarin</name>
    <name type="synonym">Citrus nobilis var. unshiu</name>
    <dbReference type="NCBI Taxonomy" id="55188"/>
    <lineage>
        <taxon>Eukaryota</taxon>
        <taxon>Viridiplantae</taxon>
        <taxon>Streptophyta</taxon>
        <taxon>Embryophyta</taxon>
        <taxon>Tracheophyta</taxon>
        <taxon>Spermatophyta</taxon>
        <taxon>Magnoliopsida</taxon>
        <taxon>eudicotyledons</taxon>
        <taxon>Gunneridae</taxon>
        <taxon>Pentapetalae</taxon>
        <taxon>rosids</taxon>
        <taxon>malvids</taxon>
        <taxon>Sapindales</taxon>
        <taxon>Rutaceae</taxon>
        <taxon>Aurantioideae</taxon>
        <taxon>Citrus</taxon>
    </lineage>
</organism>
<evidence type="ECO:0000256" key="2">
    <source>
        <dbReference type="ARBA" id="ARBA00022821"/>
    </source>
</evidence>
<accession>A0A2H5QXV2</accession>
<dbReference type="InterPro" id="IPR032675">
    <property type="entry name" value="LRR_dom_sf"/>
</dbReference>
<name>A0A2H5QXV2_CITUN</name>
<dbReference type="Pfam" id="PF23598">
    <property type="entry name" value="LRR_14"/>
    <property type="match status" value="1"/>
</dbReference>
<dbReference type="InterPro" id="IPR057135">
    <property type="entry name" value="At4g27190-like_LRR"/>
</dbReference>
<comment type="caution">
    <text evidence="5">The sequence shown here is derived from an EMBL/GenBank/DDBJ whole genome shotgun (WGS) entry which is preliminary data.</text>
</comment>